<dbReference type="InterPro" id="IPR036291">
    <property type="entry name" value="NAD(P)-bd_dom_sf"/>
</dbReference>
<evidence type="ECO:0000256" key="2">
    <source>
        <dbReference type="ARBA" id="ARBA00022857"/>
    </source>
</evidence>
<dbReference type="PANTHER" id="PTHR24321">
    <property type="entry name" value="DEHYDROGENASES, SHORT CHAIN"/>
    <property type="match status" value="1"/>
</dbReference>
<evidence type="ECO:0000313" key="4">
    <source>
        <dbReference type="EMBL" id="UJO24222.1"/>
    </source>
</evidence>
<evidence type="ECO:0000313" key="5">
    <source>
        <dbReference type="Proteomes" id="UP000756132"/>
    </source>
</evidence>
<accession>A0A9Q8UVU2</accession>
<dbReference type="PANTHER" id="PTHR24321:SF8">
    <property type="entry name" value="ESTRADIOL 17-BETA-DEHYDROGENASE 8-RELATED"/>
    <property type="match status" value="1"/>
</dbReference>
<organism evidence="4 5">
    <name type="scientific">Passalora fulva</name>
    <name type="common">Tomato leaf mold</name>
    <name type="synonym">Cladosporium fulvum</name>
    <dbReference type="NCBI Taxonomy" id="5499"/>
    <lineage>
        <taxon>Eukaryota</taxon>
        <taxon>Fungi</taxon>
        <taxon>Dikarya</taxon>
        <taxon>Ascomycota</taxon>
        <taxon>Pezizomycotina</taxon>
        <taxon>Dothideomycetes</taxon>
        <taxon>Dothideomycetidae</taxon>
        <taxon>Mycosphaerellales</taxon>
        <taxon>Mycosphaerellaceae</taxon>
        <taxon>Fulvia</taxon>
    </lineage>
</organism>
<dbReference type="OrthoDB" id="1669814at2759"/>
<dbReference type="PRINTS" id="PR00081">
    <property type="entry name" value="GDHRDH"/>
</dbReference>
<reference evidence="4" key="2">
    <citation type="journal article" date="2022" name="Microb. Genom.">
        <title>A chromosome-scale genome assembly of the tomato pathogen Cladosporium fulvum reveals a compartmentalized genome architecture and the presence of a dispensable chromosome.</title>
        <authorList>
            <person name="Zaccaron A.Z."/>
            <person name="Chen L.H."/>
            <person name="Samaras A."/>
            <person name="Stergiopoulos I."/>
        </authorList>
    </citation>
    <scope>NUCLEOTIDE SEQUENCE</scope>
    <source>
        <strain evidence="4">Race5_Kim</strain>
    </source>
</reference>
<dbReference type="PROSITE" id="PS00061">
    <property type="entry name" value="ADH_SHORT"/>
    <property type="match status" value="1"/>
</dbReference>
<dbReference type="SUPFAM" id="SSF51735">
    <property type="entry name" value="NAD(P)-binding Rossmann-fold domains"/>
    <property type="match status" value="1"/>
</dbReference>
<dbReference type="KEGG" id="ffu:CLAFUR5_13895"/>
<dbReference type="EMBL" id="CP090174">
    <property type="protein sequence ID" value="UJO24222.1"/>
    <property type="molecule type" value="Genomic_DNA"/>
</dbReference>
<gene>
    <name evidence="4" type="ORF">CLAFUR5_13895</name>
</gene>
<dbReference type="PRINTS" id="PR00080">
    <property type="entry name" value="SDRFAMILY"/>
</dbReference>
<comment type="similarity">
    <text evidence="1">Belongs to the short-chain dehydrogenases/reductases (SDR) family.</text>
</comment>
<dbReference type="GO" id="GO:0016491">
    <property type="term" value="F:oxidoreductase activity"/>
    <property type="evidence" value="ECO:0007669"/>
    <property type="project" value="UniProtKB-KW"/>
</dbReference>
<dbReference type="CDD" id="cd05233">
    <property type="entry name" value="SDR_c"/>
    <property type="match status" value="1"/>
</dbReference>
<dbReference type="Gene3D" id="3.40.50.720">
    <property type="entry name" value="NAD(P)-binding Rossmann-like Domain"/>
    <property type="match status" value="1"/>
</dbReference>
<dbReference type="Pfam" id="PF13561">
    <property type="entry name" value="adh_short_C2"/>
    <property type="match status" value="1"/>
</dbReference>
<dbReference type="InterPro" id="IPR002347">
    <property type="entry name" value="SDR_fam"/>
</dbReference>
<dbReference type="FunFam" id="3.40.50.720:FF:000084">
    <property type="entry name" value="Short-chain dehydrogenase reductase"/>
    <property type="match status" value="1"/>
</dbReference>
<dbReference type="AlphaFoldDB" id="A0A9Q8UVU2"/>
<keyword evidence="3" id="KW-0560">Oxidoreductase</keyword>
<evidence type="ECO:0000256" key="3">
    <source>
        <dbReference type="ARBA" id="ARBA00023002"/>
    </source>
</evidence>
<sequence>MASFAGKVVAITGGASGMGLAIARTLHDRGAKLSIADCNAENLAAATAAISSDTSKVMTYELDVRNLTQVRDWLVQTKEKFGRLDGAVNFAGVISHTMGSLVEDQDEEDWERIIGVDLTGMMHCIKEEVKLMEKGGSIVNAASLAGIKALPGSGAYGVSKHGVVGLTRVVATDYGPKGIRCNAVAPGCIDTPMFRVVNEGKGEQLAKRIAALPIARKAEAEEVGEVVLFLLSDAASYITGQTISVDGGWNV</sequence>
<reference evidence="4" key="1">
    <citation type="submission" date="2021-12" db="EMBL/GenBank/DDBJ databases">
        <authorList>
            <person name="Zaccaron A."/>
            <person name="Stergiopoulos I."/>
        </authorList>
    </citation>
    <scope>NUCLEOTIDE SEQUENCE</scope>
    <source>
        <strain evidence="4">Race5_Kim</strain>
    </source>
</reference>
<dbReference type="RefSeq" id="XP_047768588.1">
    <property type="nucleotide sequence ID" value="XM_047913043.1"/>
</dbReference>
<dbReference type="GeneID" id="71993773"/>
<dbReference type="InterPro" id="IPR020904">
    <property type="entry name" value="Sc_DH/Rdtase_CS"/>
</dbReference>
<keyword evidence="5" id="KW-1185">Reference proteome</keyword>
<protein>
    <submittedName>
        <fullName evidence="4">Short-chain dehydrogenase/reductase aba4</fullName>
    </submittedName>
</protein>
<proteinExistence type="inferred from homology"/>
<name>A0A9Q8UVU2_PASFU</name>
<evidence type="ECO:0000256" key="1">
    <source>
        <dbReference type="ARBA" id="ARBA00006484"/>
    </source>
</evidence>
<keyword evidence="2" id="KW-0521">NADP</keyword>
<dbReference type="Proteomes" id="UP000756132">
    <property type="component" value="Chromosome 12"/>
</dbReference>